<dbReference type="AlphaFoldDB" id="A0A9P8PLS6"/>
<evidence type="ECO:0008006" key="9">
    <source>
        <dbReference type="Google" id="ProtNLM"/>
    </source>
</evidence>
<dbReference type="GO" id="GO:0045271">
    <property type="term" value="C:respiratory chain complex I"/>
    <property type="evidence" value="ECO:0007669"/>
    <property type="project" value="InterPro"/>
</dbReference>
<name>A0A9P8PLS6_9ASCO</name>
<dbReference type="Proteomes" id="UP000769528">
    <property type="component" value="Unassembled WGS sequence"/>
</dbReference>
<evidence type="ECO:0000256" key="3">
    <source>
        <dbReference type="ARBA" id="ARBA00022792"/>
    </source>
</evidence>
<organism evidence="7 8">
    <name type="scientific">Wickerhamomyces mucosus</name>
    <dbReference type="NCBI Taxonomy" id="1378264"/>
    <lineage>
        <taxon>Eukaryota</taxon>
        <taxon>Fungi</taxon>
        <taxon>Dikarya</taxon>
        <taxon>Ascomycota</taxon>
        <taxon>Saccharomycotina</taxon>
        <taxon>Saccharomycetes</taxon>
        <taxon>Phaffomycetales</taxon>
        <taxon>Wickerhamomycetaceae</taxon>
        <taxon>Wickerhamomyces</taxon>
    </lineage>
</organism>
<dbReference type="GO" id="GO:0005743">
    <property type="term" value="C:mitochondrial inner membrane"/>
    <property type="evidence" value="ECO:0007669"/>
    <property type="project" value="UniProtKB-SubCell"/>
</dbReference>
<dbReference type="OrthoDB" id="3977206at2759"/>
<evidence type="ECO:0000256" key="5">
    <source>
        <dbReference type="ARBA" id="ARBA00023128"/>
    </source>
</evidence>
<evidence type="ECO:0000313" key="7">
    <source>
        <dbReference type="EMBL" id="KAH3674372.1"/>
    </source>
</evidence>
<dbReference type="PANTHER" id="PTHR21382">
    <property type="entry name" value="NADH-UBIQUINONE OXIDOREDUCTASE SUBUNIT"/>
    <property type="match status" value="1"/>
</dbReference>
<evidence type="ECO:0000256" key="4">
    <source>
        <dbReference type="ARBA" id="ARBA00022989"/>
    </source>
</evidence>
<comment type="caution">
    <text evidence="7">The sequence shown here is derived from an EMBL/GenBank/DDBJ whole genome shotgun (WGS) entry which is preliminary data.</text>
</comment>
<dbReference type="PANTHER" id="PTHR21382:SF1">
    <property type="entry name" value="NADH DEHYDROGENASE [UBIQUINONE] 1 ALPHA SUBCOMPLEX SUBUNIT 11"/>
    <property type="match status" value="1"/>
</dbReference>
<dbReference type="GO" id="GO:0006120">
    <property type="term" value="P:mitochondrial electron transport, NADH to ubiquinone"/>
    <property type="evidence" value="ECO:0007669"/>
    <property type="project" value="InterPro"/>
</dbReference>
<dbReference type="EMBL" id="JAEUBF010000867">
    <property type="protein sequence ID" value="KAH3674372.1"/>
    <property type="molecule type" value="Genomic_DNA"/>
</dbReference>
<keyword evidence="3" id="KW-0999">Mitochondrion inner membrane</keyword>
<evidence type="ECO:0000256" key="6">
    <source>
        <dbReference type="ARBA" id="ARBA00023136"/>
    </source>
</evidence>
<evidence type="ECO:0000256" key="1">
    <source>
        <dbReference type="ARBA" id="ARBA00004448"/>
    </source>
</evidence>
<reference evidence="7" key="2">
    <citation type="submission" date="2021-01" db="EMBL/GenBank/DDBJ databases">
        <authorList>
            <person name="Schikora-Tamarit M.A."/>
        </authorList>
    </citation>
    <scope>NUCLEOTIDE SEQUENCE</scope>
    <source>
        <strain evidence="7">CBS6341</strain>
    </source>
</reference>
<dbReference type="InterPro" id="IPR039205">
    <property type="entry name" value="NDUFA11"/>
</dbReference>
<gene>
    <name evidence="7" type="ORF">WICMUC_003359</name>
</gene>
<keyword evidence="6" id="KW-0472">Membrane</keyword>
<keyword evidence="2" id="KW-0812">Transmembrane</keyword>
<accession>A0A9P8PLS6</accession>
<reference evidence="7" key="1">
    <citation type="journal article" date="2021" name="Open Biol.">
        <title>Shared evolutionary footprints suggest mitochondrial oxidative damage underlies multiple complex I losses in fungi.</title>
        <authorList>
            <person name="Schikora-Tamarit M.A."/>
            <person name="Marcet-Houben M."/>
            <person name="Nosek J."/>
            <person name="Gabaldon T."/>
        </authorList>
    </citation>
    <scope>NUCLEOTIDE SEQUENCE</scope>
    <source>
        <strain evidence="7">CBS6341</strain>
    </source>
</reference>
<evidence type="ECO:0000256" key="2">
    <source>
        <dbReference type="ARBA" id="ARBA00022692"/>
    </source>
</evidence>
<keyword evidence="5" id="KW-0496">Mitochondrion</keyword>
<protein>
    <recommendedName>
        <fullName evidence="9">NADH-ubiquinone oxidoreductase subunit B14.7</fullName>
    </recommendedName>
</protein>
<proteinExistence type="predicted"/>
<keyword evidence="4" id="KW-1133">Transmembrane helix</keyword>
<dbReference type="Pfam" id="PF02466">
    <property type="entry name" value="Tim17"/>
    <property type="match status" value="1"/>
</dbReference>
<sequence length="190" mass="20538">MNQSVNYPHPHFITQQQYKPINTIQVTNDAIKFATGAGLLTVAAGNAVSNQKLGPLGIITKSGKLWGLMVLVAGTYRFSSASIANLREKSDIWNEFIAGLIAGGITAGPTKSLVKVIGTSWGTGSLIATIFWTGSFVGDFTNSSTQFRGEGLENKFEIKKNVETQGFWDVSRRRPLSQTLQELGQGAFKP</sequence>
<evidence type="ECO:0000313" key="8">
    <source>
        <dbReference type="Proteomes" id="UP000769528"/>
    </source>
</evidence>
<comment type="subcellular location">
    <subcellularLocation>
        <location evidence="1">Mitochondrion inner membrane</location>
        <topology evidence="1">Multi-pass membrane protein</topology>
    </subcellularLocation>
</comment>
<keyword evidence="8" id="KW-1185">Reference proteome</keyword>